<comment type="caution">
    <text evidence="4">The sequence shown here is derived from an EMBL/GenBank/DDBJ whole genome shotgun (WGS) entry which is preliminary data.</text>
</comment>
<evidence type="ECO:0000259" key="3">
    <source>
        <dbReference type="PROSITE" id="PS50801"/>
    </source>
</evidence>
<organism evidence="4 5">
    <name type="scientific">Streptomyces omiyaensis</name>
    <dbReference type="NCBI Taxonomy" id="68247"/>
    <lineage>
        <taxon>Bacteria</taxon>
        <taxon>Bacillati</taxon>
        <taxon>Actinomycetota</taxon>
        <taxon>Actinomycetes</taxon>
        <taxon>Kitasatosporales</taxon>
        <taxon>Streptomycetaceae</taxon>
        <taxon>Streptomyces</taxon>
    </lineage>
</organism>
<evidence type="ECO:0000256" key="2">
    <source>
        <dbReference type="RuleBase" id="RU003749"/>
    </source>
</evidence>
<dbReference type="NCBIfam" id="TIGR00377">
    <property type="entry name" value="ant_ant_sig"/>
    <property type="match status" value="1"/>
</dbReference>
<keyword evidence="5" id="KW-1185">Reference proteome</keyword>
<proteinExistence type="inferred from homology"/>
<dbReference type="RefSeq" id="WP_189853534.1">
    <property type="nucleotide sequence ID" value="NZ_BMVV01000039.1"/>
</dbReference>
<dbReference type="CDD" id="cd07043">
    <property type="entry name" value="STAS_anti-anti-sigma_factors"/>
    <property type="match status" value="1"/>
</dbReference>
<reference evidence="4 5" key="1">
    <citation type="submission" date="2024-10" db="EMBL/GenBank/DDBJ databases">
        <title>The Natural Products Discovery Center: Release of the First 8490 Sequenced Strains for Exploring Actinobacteria Biosynthetic Diversity.</title>
        <authorList>
            <person name="Kalkreuter E."/>
            <person name="Kautsar S.A."/>
            <person name="Yang D."/>
            <person name="Bader C.D."/>
            <person name="Teijaro C.N."/>
            <person name="Fluegel L."/>
            <person name="Davis C.M."/>
            <person name="Simpson J.R."/>
            <person name="Lauterbach L."/>
            <person name="Steele A.D."/>
            <person name="Gui C."/>
            <person name="Meng S."/>
            <person name="Li G."/>
            <person name="Viehrig K."/>
            <person name="Ye F."/>
            <person name="Su P."/>
            <person name="Kiefer A.F."/>
            <person name="Nichols A."/>
            <person name="Cepeda A.J."/>
            <person name="Yan W."/>
            <person name="Fan B."/>
            <person name="Jiang Y."/>
            <person name="Adhikari A."/>
            <person name="Zheng C.-J."/>
            <person name="Schuster L."/>
            <person name="Cowan T.M."/>
            <person name="Smanski M.J."/>
            <person name="Chevrette M.G."/>
            <person name="De Carvalho L.P.S."/>
            <person name="Shen B."/>
        </authorList>
    </citation>
    <scope>NUCLEOTIDE SEQUENCE [LARGE SCALE GENOMIC DNA]</scope>
    <source>
        <strain evidence="4 5">NPDC048229</strain>
    </source>
</reference>
<evidence type="ECO:0000313" key="4">
    <source>
        <dbReference type="EMBL" id="MFG3193223.1"/>
    </source>
</evidence>
<dbReference type="PANTHER" id="PTHR33495:SF2">
    <property type="entry name" value="ANTI-SIGMA FACTOR ANTAGONIST TM_1081-RELATED"/>
    <property type="match status" value="1"/>
</dbReference>
<dbReference type="Proteomes" id="UP001604282">
    <property type="component" value="Unassembled WGS sequence"/>
</dbReference>
<sequence>MAAAENTDFPHPGSGQLVFTTASAPGGVHLVHLTGEIDHATGDTLRGALRSTGPRPRVVADLSQVTFMDSSGINILIHAHHELTRAGGWLRLAAPSPAVQRILTIVGLDAVIDCRPVLADALAP</sequence>
<evidence type="ECO:0000313" key="5">
    <source>
        <dbReference type="Proteomes" id="UP001604282"/>
    </source>
</evidence>
<evidence type="ECO:0000256" key="1">
    <source>
        <dbReference type="ARBA" id="ARBA00009013"/>
    </source>
</evidence>
<dbReference type="EMBL" id="JBICZW010000027">
    <property type="protein sequence ID" value="MFG3193223.1"/>
    <property type="molecule type" value="Genomic_DNA"/>
</dbReference>
<dbReference type="Gene3D" id="3.30.750.24">
    <property type="entry name" value="STAS domain"/>
    <property type="match status" value="1"/>
</dbReference>
<accession>A0ABW7C1I1</accession>
<dbReference type="InterPro" id="IPR036513">
    <property type="entry name" value="STAS_dom_sf"/>
</dbReference>
<gene>
    <name evidence="4" type="ORF">ACGFYS_30330</name>
</gene>
<comment type="similarity">
    <text evidence="1 2">Belongs to the anti-sigma-factor antagonist family.</text>
</comment>
<dbReference type="InterPro" id="IPR002645">
    <property type="entry name" value="STAS_dom"/>
</dbReference>
<dbReference type="SUPFAM" id="SSF52091">
    <property type="entry name" value="SpoIIaa-like"/>
    <property type="match status" value="1"/>
</dbReference>
<feature type="domain" description="STAS" evidence="3">
    <location>
        <begin position="18"/>
        <end position="124"/>
    </location>
</feature>
<dbReference type="PROSITE" id="PS50801">
    <property type="entry name" value="STAS"/>
    <property type="match status" value="1"/>
</dbReference>
<dbReference type="PANTHER" id="PTHR33495">
    <property type="entry name" value="ANTI-SIGMA FACTOR ANTAGONIST TM_1081-RELATED-RELATED"/>
    <property type="match status" value="1"/>
</dbReference>
<dbReference type="Pfam" id="PF01740">
    <property type="entry name" value="STAS"/>
    <property type="match status" value="1"/>
</dbReference>
<name>A0ABW7C1I1_9ACTN</name>
<dbReference type="InterPro" id="IPR003658">
    <property type="entry name" value="Anti-sigma_ant"/>
</dbReference>
<protein>
    <recommendedName>
        <fullName evidence="2">Anti-sigma factor antagonist</fullName>
    </recommendedName>
</protein>